<sequence length="61" mass="7385">MDKLRAEFEQWMIDKYVMRAEELIWQNERNCYAIFSVHLAYNAWKAASEKYGNKVAQNEPR</sequence>
<reference evidence="1 2" key="1">
    <citation type="submission" date="2019-12" db="EMBL/GenBank/DDBJ databases">
        <title>Engineering Photorhabdus to improve their lethality against agricultural pests.</title>
        <authorList>
            <person name="Machado R.A.R."/>
        </authorList>
    </citation>
    <scope>NUCLEOTIDE SEQUENCE [LARGE SCALE GENOMIC DNA]</scope>
    <source>
        <strain evidence="1 2">M-HU2</strain>
    </source>
</reference>
<comment type="caution">
    <text evidence="1">The sequence shown here is derived from an EMBL/GenBank/DDBJ whole genome shotgun (WGS) entry which is preliminary data.</text>
</comment>
<keyword evidence="2" id="KW-1185">Reference proteome</keyword>
<dbReference type="EMBL" id="WSFE01000016">
    <property type="protein sequence ID" value="NDL25962.1"/>
    <property type="molecule type" value="Genomic_DNA"/>
</dbReference>
<evidence type="ECO:0000313" key="2">
    <source>
        <dbReference type="Proteomes" id="UP000470051"/>
    </source>
</evidence>
<dbReference type="RefSeq" id="WP_146748097.1">
    <property type="nucleotide sequence ID" value="NZ_CAWPKC010000016.1"/>
</dbReference>
<name>A0ABX0B5T2_9GAMM</name>
<protein>
    <recommendedName>
        <fullName evidence="3">HEPN domain-containing protein</fullName>
    </recommendedName>
</protein>
<proteinExistence type="predicted"/>
<evidence type="ECO:0008006" key="3">
    <source>
        <dbReference type="Google" id="ProtNLM"/>
    </source>
</evidence>
<organism evidence="1 2">
    <name type="scientific">Photorhabdus kayaii</name>
    <dbReference type="NCBI Taxonomy" id="230088"/>
    <lineage>
        <taxon>Bacteria</taxon>
        <taxon>Pseudomonadati</taxon>
        <taxon>Pseudomonadota</taxon>
        <taxon>Gammaproteobacteria</taxon>
        <taxon>Enterobacterales</taxon>
        <taxon>Morganellaceae</taxon>
        <taxon>Photorhabdus</taxon>
    </lineage>
</organism>
<dbReference type="Proteomes" id="UP000470051">
    <property type="component" value="Unassembled WGS sequence"/>
</dbReference>
<evidence type="ECO:0000313" key="1">
    <source>
        <dbReference type="EMBL" id="NDL25962.1"/>
    </source>
</evidence>
<gene>
    <name evidence="1" type="ORF">GPY42_12500</name>
</gene>
<accession>A0ABX0B5T2</accession>